<sequence length="253" mass="27505">MTAGSRSQSTSTELTGGAGFNYEDQVVAYYLVALLLEGHAAGCTGVVRSVAVQQAADHPMDDLIVEMKDEAGKRVLGLQVKRSLRLTAAASNSDFLSIMTAAAATRRLPTFQVGRDAYGFVTEHVAVASYRSINRLIDWARADVFGKDFARRFEVGGTAAASERSLRTELQPLTETQTKNEEKDFYQHLVALRIDGLGEGGIYRGAVITQLKGVIASDQEGLPELLFNRLTVVALQLHGCCSPTCFCECRKEH</sequence>
<accession>A0A193SP47</accession>
<protein>
    <submittedName>
        <fullName evidence="1">Uncharacterized protein</fullName>
    </submittedName>
</protein>
<dbReference type="AlphaFoldDB" id="A0A193SP47"/>
<reference evidence="2" key="1">
    <citation type="submission" date="2017-11" db="EMBL/GenBank/DDBJ databases">
        <authorList>
            <person name="Blom J."/>
        </authorList>
    </citation>
    <scope>NUCLEOTIDE SEQUENCE [LARGE SCALE GENOMIC DNA]</scope>
</reference>
<name>A0A193SP47_9PSED</name>
<proteinExistence type="predicted"/>
<evidence type="ECO:0000313" key="2">
    <source>
        <dbReference type="Proteomes" id="UP000239025"/>
    </source>
</evidence>
<keyword evidence="2" id="KW-1185">Reference proteome</keyword>
<gene>
    <name evidence="1" type="ORF">PL963_01580</name>
</gene>
<dbReference type="EMBL" id="LT963395">
    <property type="protein sequence ID" value="SOS17561.1"/>
    <property type="molecule type" value="Genomic_DNA"/>
</dbReference>
<dbReference type="Proteomes" id="UP000239025">
    <property type="component" value="Chromosome 1"/>
</dbReference>
<organism evidence="1 2">
    <name type="scientific">Pseudomonas cerasi</name>
    <dbReference type="NCBI Taxonomy" id="1583341"/>
    <lineage>
        <taxon>Bacteria</taxon>
        <taxon>Pseudomonadati</taxon>
        <taxon>Pseudomonadota</taxon>
        <taxon>Gammaproteobacteria</taxon>
        <taxon>Pseudomonadales</taxon>
        <taxon>Pseudomonadaceae</taxon>
        <taxon>Pseudomonas</taxon>
    </lineage>
</organism>
<evidence type="ECO:0000313" key="1">
    <source>
        <dbReference type="EMBL" id="SOS17561.1"/>
    </source>
</evidence>
<dbReference type="RefSeq" id="WP_173926062.1">
    <property type="nucleotide sequence ID" value="NZ_LT222319.1"/>
</dbReference>